<keyword evidence="9" id="KW-1185">Reference proteome</keyword>
<dbReference type="GO" id="GO:0006355">
    <property type="term" value="P:regulation of DNA-templated transcription"/>
    <property type="evidence" value="ECO:0007669"/>
    <property type="project" value="InterPro"/>
</dbReference>
<keyword evidence="5" id="KW-0804">Transcription</keyword>
<dbReference type="OrthoDB" id="559702at2"/>
<organism evidence="8 9">
    <name type="scientific">Afifella marina DSM 2698</name>
    <dbReference type="NCBI Taxonomy" id="1120955"/>
    <lineage>
        <taxon>Bacteria</taxon>
        <taxon>Pseudomonadati</taxon>
        <taxon>Pseudomonadota</taxon>
        <taxon>Alphaproteobacteria</taxon>
        <taxon>Hyphomicrobiales</taxon>
        <taxon>Afifellaceae</taxon>
        <taxon>Afifella</taxon>
    </lineage>
</organism>
<sequence>MAGSNAKEGGDRKAPSSTTINLRLPVSDKSLIDRAAAASGKTRTEFLLETARARAIDVILDKTVFSLDAEAFDAFRDVLDNPPPANARLKELMARAAPWDK</sequence>
<feature type="region of interest" description="Disordered" evidence="7">
    <location>
        <begin position="1"/>
        <end position="20"/>
    </location>
</feature>
<evidence type="ECO:0000256" key="4">
    <source>
        <dbReference type="ARBA" id="ARBA00023125"/>
    </source>
</evidence>
<dbReference type="STRING" id="1120955.SAMN03080610_00865"/>
<dbReference type="EMBL" id="FMVW01000001">
    <property type="protein sequence ID" value="SCZ25847.1"/>
    <property type="molecule type" value="Genomic_DNA"/>
</dbReference>
<dbReference type="SUPFAM" id="SSF47598">
    <property type="entry name" value="Ribbon-helix-helix"/>
    <property type="match status" value="1"/>
</dbReference>
<protein>
    <submittedName>
        <fullName evidence="8">Uncharacterized conserved protein, DUF1778 family</fullName>
    </submittedName>
</protein>
<evidence type="ECO:0000313" key="9">
    <source>
        <dbReference type="Proteomes" id="UP000199347"/>
    </source>
</evidence>
<dbReference type="GO" id="GO:0003677">
    <property type="term" value="F:DNA binding"/>
    <property type="evidence" value="ECO:0007669"/>
    <property type="project" value="UniProtKB-KW"/>
</dbReference>
<proteinExistence type="inferred from homology"/>
<accession>A0A1G5MKU7</accession>
<evidence type="ECO:0000256" key="2">
    <source>
        <dbReference type="ARBA" id="ARBA00022649"/>
    </source>
</evidence>
<gene>
    <name evidence="8" type="ORF">SAMN03080610_00865</name>
</gene>
<dbReference type="AlphaFoldDB" id="A0A1G5MKU7"/>
<evidence type="ECO:0000313" key="8">
    <source>
        <dbReference type="EMBL" id="SCZ25847.1"/>
    </source>
</evidence>
<dbReference type="PANTHER" id="PTHR35401:SF1">
    <property type="entry name" value="CYTOPLASMIC PROTEIN"/>
    <property type="match status" value="1"/>
</dbReference>
<evidence type="ECO:0000256" key="3">
    <source>
        <dbReference type="ARBA" id="ARBA00023015"/>
    </source>
</evidence>
<keyword evidence="1" id="KW-0678">Repressor</keyword>
<dbReference type="Gene3D" id="1.20.5.780">
    <property type="entry name" value="Single helix bin"/>
    <property type="match status" value="1"/>
</dbReference>
<evidence type="ECO:0000256" key="6">
    <source>
        <dbReference type="ARBA" id="ARBA00049988"/>
    </source>
</evidence>
<comment type="similarity">
    <text evidence="6">Belongs to the TacA antitoxin family.</text>
</comment>
<evidence type="ECO:0000256" key="7">
    <source>
        <dbReference type="SAM" id="MobiDB-lite"/>
    </source>
</evidence>
<name>A0A1G5MKU7_AFIMA</name>
<keyword evidence="4" id="KW-0238">DNA-binding</keyword>
<reference evidence="8 9" key="1">
    <citation type="submission" date="2016-10" db="EMBL/GenBank/DDBJ databases">
        <authorList>
            <person name="de Groot N.N."/>
        </authorList>
    </citation>
    <scope>NUCLEOTIDE SEQUENCE [LARGE SCALE GENOMIC DNA]</scope>
    <source>
        <strain evidence="8 9">DSM 2698</strain>
    </source>
</reference>
<dbReference type="InterPro" id="IPR014795">
    <property type="entry name" value="TacA_1-like"/>
</dbReference>
<keyword evidence="2" id="KW-1277">Toxin-antitoxin system</keyword>
<dbReference type="PANTHER" id="PTHR35401">
    <property type="entry name" value="COPG FAMILY HELIX-TURN-HELIX PROTEIN-RELATED-RELATED"/>
    <property type="match status" value="1"/>
</dbReference>
<dbReference type="InterPro" id="IPR010985">
    <property type="entry name" value="Ribbon_hlx_hlx"/>
</dbReference>
<dbReference type="RefSeq" id="WP_092809826.1">
    <property type="nucleotide sequence ID" value="NZ_FMVW01000001.1"/>
</dbReference>
<dbReference type="Pfam" id="PF08681">
    <property type="entry name" value="TacA1"/>
    <property type="match status" value="1"/>
</dbReference>
<evidence type="ECO:0000256" key="5">
    <source>
        <dbReference type="ARBA" id="ARBA00023163"/>
    </source>
</evidence>
<keyword evidence="3" id="KW-0805">Transcription regulation</keyword>
<dbReference type="Proteomes" id="UP000199347">
    <property type="component" value="Unassembled WGS sequence"/>
</dbReference>
<evidence type="ECO:0000256" key="1">
    <source>
        <dbReference type="ARBA" id="ARBA00022491"/>
    </source>
</evidence>